<evidence type="ECO:0000313" key="3">
    <source>
        <dbReference type="Proteomes" id="UP000479710"/>
    </source>
</evidence>
<evidence type="ECO:0000313" key="2">
    <source>
        <dbReference type="EMBL" id="KAF0897866.1"/>
    </source>
</evidence>
<gene>
    <name evidence="2" type="ORF">E2562_001592</name>
</gene>
<feature type="region of interest" description="Disordered" evidence="1">
    <location>
        <begin position="65"/>
        <end position="89"/>
    </location>
</feature>
<name>A0A6G1CCK4_9ORYZ</name>
<sequence>MREDDHFGATVAQDFTSTGDRIIVAFKPSAPPGISRLLFDCHPNQQQEEEADNKDSFHFIYDEDDDTEDLPWYQDNKSWRPTATQSSSA</sequence>
<dbReference type="AlphaFoldDB" id="A0A6G1CCK4"/>
<proteinExistence type="predicted"/>
<reference evidence="2 3" key="1">
    <citation type="submission" date="2019-11" db="EMBL/GenBank/DDBJ databases">
        <title>Whole genome sequence of Oryza granulata.</title>
        <authorList>
            <person name="Li W."/>
        </authorList>
    </citation>
    <scope>NUCLEOTIDE SEQUENCE [LARGE SCALE GENOMIC DNA]</scope>
    <source>
        <strain evidence="3">cv. Menghai</strain>
        <tissue evidence="2">Leaf</tissue>
    </source>
</reference>
<evidence type="ECO:0000256" key="1">
    <source>
        <dbReference type="SAM" id="MobiDB-lite"/>
    </source>
</evidence>
<protein>
    <submittedName>
        <fullName evidence="2">Uncharacterized protein</fullName>
    </submittedName>
</protein>
<organism evidence="2 3">
    <name type="scientific">Oryza meyeriana var. granulata</name>
    <dbReference type="NCBI Taxonomy" id="110450"/>
    <lineage>
        <taxon>Eukaryota</taxon>
        <taxon>Viridiplantae</taxon>
        <taxon>Streptophyta</taxon>
        <taxon>Embryophyta</taxon>
        <taxon>Tracheophyta</taxon>
        <taxon>Spermatophyta</taxon>
        <taxon>Magnoliopsida</taxon>
        <taxon>Liliopsida</taxon>
        <taxon>Poales</taxon>
        <taxon>Poaceae</taxon>
        <taxon>BOP clade</taxon>
        <taxon>Oryzoideae</taxon>
        <taxon>Oryzeae</taxon>
        <taxon>Oryzinae</taxon>
        <taxon>Oryza</taxon>
        <taxon>Oryza meyeriana</taxon>
    </lineage>
</organism>
<keyword evidence="3" id="KW-1185">Reference proteome</keyword>
<dbReference type="EMBL" id="SPHZ02000009">
    <property type="protein sequence ID" value="KAF0897866.1"/>
    <property type="molecule type" value="Genomic_DNA"/>
</dbReference>
<feature type="compositionally biased region" description="Polar residues" evidence="1">
    <location>
        <begin position="75"/>
        <end position="89"/>
    </location>
</feature>
<comment type="caution">
    <text evidence="2">The sequence shown here is derived from an EMBL/GenBank/DDBJ whole genome shotgun (WGS) entry which is preliminary data.</text>
</comment>
<accession>A0A6G1CCK4</accession>
<dbReference type="Proteomes" id="UP000479710">
    <property type="component" value="Unassembled WGS sequence"/>
</dbReference>